<proteinExistence type="predicted"/>
<evidence type="ECO:0000313" key="3">
    <source>
        <dbReference type="Proteomes" id="UP000215914"/>
    </source>
</evidence>
<accession>A0A251S9L7</accession>
<reference evidence="1" key="3">
    <citation type="submission" date="2020-06" db="EMBL/GenBank/DDBJ databases">
        <title>Helianthus annuus Genome sequencing and assembly Release 2.</title>
        <authorList>
            <person name="Gouzy J."/>
            <person name="Langlade N."/>
            <person name="Munos S."/>
        </authorList>
    </citation>
    <scope>NUCLEOTIDE SEQUENCE</scope>
    <source>
        <tissue evidence="1">Leaves</tissue>
    </source>
</reference>
<dbReference type="Proteomes" id="UP000215914">
    <property type="component" value="Chromosome 15"/>
</dbReference>
<keyword evidence="3" id="KW-1185">Reference proteome</keyword>
<sequence>MLYQVRFAGYMHVKFVTLEALEVNGESLLDHAVKLDLAKEKVHTLPVPAMRGLFQKRAQTPALTAFCKVI</sequence>
<dbReference type="EMBL" id="MNCJ02000330">
    <property type="protein sequence ID" value="KAF5765448.1"/>
    <property type="molecule type" value="Genomic_DNA"/>
</dbReference>
<dbReference type="AlphaFoldDB" id="A0A251S9L7"/>
<dbReference type="InParanoid" id="A0A251S9L7"/>
<dbReference type="EMBL" id="CM007904">
    <property type="protein sequence ID" value="OTF95524.1"/>
    <property type="molecule type" value="Genomic_DNA"/>
</dbReference>
<evidence type="ECO:0000313" key="2">
    <source>
        <dbReference type="EMBL" id="OTF95524.1"/>
    </source>
</evidence>
<reference evidence="2" key="2">
    <citation type="submission" date="2017-02" db="EMBL/GenBank/DDBJ databases">
        <title>Sunflower complete genome.</title>
        <authorList>
            <person name="Langlade N."/>
            <person name="Munos S."/>
        </authorList>
    </citation>
    <scope>NUCLEOTIDE SEQUENCE [LARGE SCALE GENOMIC DNA]</scope>
    <source>
        <tissue evidence="2">Leaves</tissue>
    </source>
</reference>
<reference evidence="1 3" key="1">
    <citation type="journal article" date="2017" name="Nature">
        <title>The sunflower genome provides insights into oil metabolism, flowering and Asterid evolution.</title>
        <authorList>
            <person name="Badouin H."/>
            <person name="Gouzy J."/>
            <person name="Grassa C.J."/>
            <person name="Murat F."/>
            <person name="Staton S.E."/>
            <person name="Cottret L."/>
            <person name="Lelandais-Briere C."/>
            <person name="Owens G.L."/>
            <person name="Carrere S."/>
            <person name="Mayjonade B."/>
            <person name="Legrand L."/>
            <person name="Gill N."/>
            <person name="Kane N.C."/>
            <person name="Bowers J.E."/>
            <person name="Hubner S."/>
            <person name="Bellec A."/>
            <person name="Berard A."/>
            <person name="Berges H."/>
            <person name="Blanchet N."/>
            <person name="Boniface M.C."/>
            <person name="Brunel D."/>
            <person name="Catrice O."/>
            <person name="Chaidir N."/>
            <person name="Claudel C."/>
            <person name="Donnadieu C."/>
            <person name="Faraut T."/>
            <person name="Fievet G."/>
            <person name="Helmstetter N."/>
            <person name="King M."/>
            <person name="Knapp S.J."/>
            <person name="Lai Z."/>
            <person name="Le Paslier M.C."/>
            <person name="Lippi Y."/>
            <person name="Lorenzon L."/>
            <person name="Mandel J.R."/>
            <person name="Marage G."/>
            <person name="Marchand G."/>
            <person name="Marquand E."/>
            <person name="Bret-Mestries E."/>
            <person name="Morien E."/>
            <person name="Nambeesan S."/>
            <person name="Nguyen T."/>
            <person name="Pegot-Espagnet P."/>
            <person name="Pouilly N."/>
            <person name="Raftis F."/>
            <person name="Sallet E."/>
            <person name="Schiex T."/>
            <person name="Thomas J."/>
            <person name="Vandecasteele C."/>
            <person name="Vares D."/>
            <person name="Vear F."/>
            <person name="Vautrin S."/>
            <person name="Crespi M."/>
            <person name="Mangin B."/>
            <person name="Burke J.M."/>
            <person name="Salse J."/>
            <person name="Munos S."/>
            <person name="Vincourt P."/>
            <person name="Rieseberg L.H."/>
            <person name="Langlade N.B."/>
        </authorList>
    </citation>
    <scope>NUCLEOTIDE SEQUENCE [LARGE SCALE GENOMIC DNA]</scope>
    <source>
        <strain evidence="3">cv. SF193</strain>
        <tissue evidence="1">Leaves</tissue>
    </source>
</reference>
<dbReference type="Gramene" id="mRNA:HanXRQr2_Chr15g0703891">
    <property type="protein sequence ID" value="mRNA:HanXRQr2_Chr15g0703891"/>
    <property type="gene ID" value="HanXRQr2_Chr15g0703891"/>
</dbReference>
<organism evidence="2 3">
    <name type="scientific">Helianthus annuus</name>
    <name type="common">Common sunflower</name>
    <dbReference type="NCBI Taxonomy" id="4232"/>
    <lineage>
        <taxon>Eukaryota</taxon>
        <taxon>Viridiplantae</taxon>
        <taxon>Streptophyta</taxon>
        <taxon>Embryophyta</taxon>
        <taxon>Tracheophyta</taxon>
        <taxon>Spermatophyta</taxon>
        <taxon>Magnoliopsida</taxon>
        <taxon>eudicotyledons</taxon>
        <taxon>Gunneridae</taxon>
        <taxon>Pentapetalae</taxon>
        <taxon>asterids</taxon>
        <taxon>campanulids</taxon>
        <taxon>Asterales</taxon>
        <taxon>Asteraceae</taxon>
        <taxon>Asteroideae</taxon>
        <taxon>Heliantheae alliance</taxon>
        <taxon>Heliantheae</taxon>
        <taxon>Helianthus</taxon>
    </lineage>
</organism>
<name>A0A251S9L7_HELAN</name>
<protein>
    <submittedName>
        <fullName evidence="2">Uncharacterized protein</fullName>
    </submittedName>
</protein>
<gene>
    <name evidence="2" type="ORF">HannXRQ_Chr15g0484071</name>
    <name evidence="1" type="ORF">HanXRQr2_Chr15g0703891</name>
</gene>
<evidence type="ECO:0000313" key="1">
    <source>
        <dbReference type="EMBL" id="KAF5765448.1"/>
    </source>
</evidence>